<dbReference type="PROSITE" id="PS50975">
    <property type="entry name" value="ATP_GRASP"/>
    <property type="match status" value="1"/>
</dbReference>
<dbReference type="SUPFAM" id="SSF56059">
    <property type="entry name" value="Glutathione synthetase ATP-binding domain-like"/>
    <property type="match status" value="1"/>
</dbReference>
<dbReference type="GO" id="GO:0005524">
    <property type="term" value="F:ATP binding"/>
    <property type="evidence" value="ECO:0007669"/>
    <property type="project" value="UniProtKB-UniRule"/>
</dbReference>
<evidence type="ECO:0000259" key="2">
    <source>
        <dbReference type="PROSITE" id="PS50975"/>
    </source>
</evidence>
<dbReference type="PANTHER" id="PTHR39217">
    <property type="match status" value="1"/>
</dbReference>
<dbReference type="EMBL" id="PXYI01000004">
    <property type="protein sequence ID" value="PSJ39607.1"/>
    <property type="molecule type" value="Genomic_DNA"/>
</dbReference>
<evidence type="ECO:0000313" key="4">
    <source>
        <dbReference type="Proteomes" id="UP000241167"/>
    </source>
</evidence>
<gene>
    <name evidence="3" type="ORF">C7I55_13480</name>
</gene>
<dbReference type="Proteomes" id="UP000241167">
    <property type="component" value="Unassembled WGS sequence"/>
</dbReference>
<dbReference type="GO" id="GO:0046872">
    <property type="term" value="F:metal ion binding"/>
    <property type="evidence" value="ECO:0007669"/>
    <property type="project" value="InterPro"/>
</dbReference>
<name>A0A2P7QNR4_9SPHN</name>
<dbReference type="InterPro" id="IPR011761">
    <property type="entry name" value="ATP-grasp"/>
</dbReference>
<keyword evidence="1" id="KW-0547">Nucleotide-binding</keyword>
<dbReference type="AlphaFoldDB" id="A0A2P7QNR4"/>
<dbReference type="OrthoDB" id="3373978at2"/>
<feature type="domain" description="ATP-grasp" evidence="2">
    <location>
        <begin position="96"/>
        <end position="285"/>
    </location>
</feature>
<keyword evidence="4" id="KW-1185">Reference proteome</keyword>
<reference evidence="3 4" key="1">
    <citation type="submission" date="2018-03" db="EMBL/GenBank/DDBJ databases">
        <title>The draft genome of Sphingosinicella sp. GL-C-18.</title>
        <authorList>
            <person name="Liu L."/>
            <person name="Li L."/>
            <person name="Liang L."/>
            <person name="Zhang X."/>
            <person name="Wang T."/>
        </authorList>
    </citation>
    <scope>NUCLEOTIDE SEQUENCE [LARGE SCALE GENOMIC DNA]</scope>
    <source>
        <strain evidence="3 4">GL-C-18</strain>
    </source>
</reference>
<dbReference type="InterPro" id="IPR053191">
    <property type="entry name" value="DcsG_Biosynth_Enzyme"/>
</dbReference>
<keyword evidence="1" id="KW-0067">ATP-binding</keyword>
<dbReference type="RefSeq" id="WP_106513504.1">
    <property type="nucleotide sequence ID" value="NZ_PXYI01000004.1"/>
</dbReference>
<sequence>MIWDVTIATHDGAPDGTPDDISLADAIQETGATCRFAVWSDPDVDWAASAVTIVRSTWDYHLRPARWRGWIYRLDGITRLVNAPELLRWNTDKSYLLDLSRRGIGVVPTLFVADAGEADAAFASLAARGWDDVVVKPSISASAHGAARFRGRALPSARAHALALLRHSAVLVQPFQRGVLDDRERSLVLLGGRFSHAFSKAAFDAGAAGGQSAVACHESTAGERMLADRVLASLPVRPAYARVDLVPTTAGPLLMELELIEPHLALDTKAGSAAALARAALDLDS</sequence>
<evidence type="ECO:0000256" key="1">
    <source>
        <dbReference type="PROSITE-ProRule" id="PRU00409"/>
    </source>
</evidence>
<dbReference type="PANTHER" id="PTHR39217:SF1">
    <property type="entry name" value="GLUTATHIONE SYNTHETASE"/>
    <property type="match status" value="1"/>
</dbReference>
<organism evidence="3 4">
    <name type="scientific">Allosphingosinicella deserti</name>
    <dbReference type="NCBI Taxonomy" id="2116704"/>
    <lineage>
        <taxon>Bacteria</taxon>
        <taxon>Pseudomonadati</taxon>
        <taxon>Pseudomonadota</taxon>
        <taxon>Alphaproteobacteria</taxon>
        <taxon>Sphingomonadales</taxon>
        <taxon>Sphingomonadaceae</taxon>
        <taxon>Allosphingosinicella</taxon>
    </lineage>
</organism>
<accession>A0A2P7QNR4</accession>
<comment type="caution">
    <text evidence="3">The sequence shown here is derived from an EMBL/GenBank/DDBJ whole genome shotgun (WGS) entry which is preliminary data.</text>
</comment>
<evidence type="ECO:0000313" key="3">
    <source>
        <dbReference type="EMBL" id="PSJ39607.1"/>
    </source>
</evidence>
<protein>
    <recommendedName>
        <fullName evidence="2">ATP-grasp domain-containing protein</fullName>
    </recommendedName>
</protein>
<proteinExistence type="predicted"/>